<proteinExistence type="predicted"/>
<sequence length="463" mass="48908">MSAAFLSAVELARAYARRDLSPVEVTRELLARIERLDPELRAFVALMPERALAEAQAAEAAIGRGEAPGPLCGVPVGIKDLIDVAGLPCAAGSRILKDRMPASDAFVVERLTAQGVVFLGKQNLHEFAYGITTTNDHFGTCRNPWDRSRVPGGSSGGSGAALAAGLCVAAIGTDSGGSIRIPSAACGVVGLKPTLGRVSRRGVFPLAWSLDHVGPMTRTVADAALVLEAIAATDPSDPWCASAPALESLEKIESSVRGLRFGVPGTPFEDDLEPAVAAAVEDAIGVLAGLGARRVTIDARPLRDAYTAFHAVLATEASAIHERWMRERRNEYGPLTRQALARGFFVSGVEYVNARREQSRVRGALDAMLETVDVLVTPTLPRTAPAVGAPMSREPAEAWNRLVVPFSLAGLPALTVPCGFDPGGLPIGLQIAGRAFDEASVLRVGAAYERATEWHRRHPPDVD</sequence>
<comment type="caution">
    <text evidence="2">The sequence shown here is derived from an EMBL/GenBank/DDBJ whole genome shotgun (WGS) entry which is preliminary data.</text>
</comment>
<dbReference type="PROSITE" id="PS00571">
    <property type="entry name" value="AMIDASES"/>
    <property type="match status" value="1"/>
</dbReference>
<dbReference type="SUPFAM" id="SSF75304">
    <property type="entry name" value="Amidase signature (AS) enzymes"/>
    <property type="match status" value="1"/>
</dbReference>
<evidence type="ECO:0000259" key="1">
    <source>
        <dbReference type="Pfam" id="PF01425"/>
    </source>
</evidence>
<evidence type="ECO:0000313" key="2">
    <source>
        <dbReference type="EMBL" id="TMQ68588.1"/>
    </source>
</evidence>
<feature type="domain" description="Amidase" evidence="1">
    <location>
        <begin position="24"/>
        <end position="442"/>
    </location>
</feature>
<dbReference type="EMBL" id="VBPA01000394">
    <property type="protein sequence ID" value="TMQ68588.1"/>
    <property type="molecule type" value="Genomic_DNA"/>
</dbReference>
<evidence type="ECO:0000313" key="3">
    <source>
        <dbReference type="Proteomes" id="UP000319836"/>
    </source>
</evidence>
<dbReference type="InterPro" id="IPR020556">
    <property type="entry name" value="Amidase_CS"/>
</dbReference>
<organism evidence="2 3">
    <name type="scientific">Eiseniibacteriota bacterium</name>
    <dbReference type="NCBI Taxonomy" id="2212470"/>
    <lineage>
        <taxon>Bacteria</taxon>
        <taxon>Candidatus Eiseniibacteriota</taxon>
    </lineage>
</organism>
<dbReference type="PANTHER" id="PTHR11895">
    <property type="entry name" value="TRANSAMIDASE"/>
    <property type="match status" value="1"/>
</dbReference>
<dbReference type="InterPro" id="IPR000120">
    <property type="entry name" value="Amidase"/>
</dbReference>
<reference evidence="2 3" key="1">
    <citation type="journal article" date="2019" name="Nat. Microbiol.">
        <title>Mediterranean grassland soil C-N compound turnover is dependent on rainfall and depth, and is mediated by genomically divergent microorganisms.</title>
        <authorList>
            <person name="Diamond S."/>
            <person name="Andeer P.F."/>
            <person name="Li Z."/>
            <person name="Crits-Christoph A."/>
            <person name="Burstein D."/>
            <person name="Anantharaman K."/>
            <person name="Lane K.R."/>
            <person name="Thomas B.C."/>
            <person name="Pan C."/>
            <person name="Northen T.R."/>
            <person name="Banfield J.F."/>
        </authorList>
    </citation>
    <scope>NUCLEOTIDE SEQUENCE [LARGE SCALE GENOMIC DNA]</scope>
    <source>
        <strain evidence="2">WS_10</strain>
    </source>
</reference>
<dbReference type="Gene3D" id="3.90.1300.10">
    <property type="entry name" value="Amidase signature (AS) domain"/>
    <property type="match status" value="1"/>
</dbReference>
<accession>A0A538TYA1</accession>
<dbReference type="InterPro" id="IPR023631">
    <property type="entry name" value="Amidase_dom"/>
</dbReference>
<dbReference type="Pfam" id="PF01425">
    <property type="entry name" value="Amidase"/>
    <property type="match status" value="1"/>
</dbReference>
<dbReference type="GO" id="GO:0003824">
    <property type="term" value="F:catalytic activity"/>
    <property type="evidence" value="ECO:0007669"/>
    <property type="project" value="InterPro"/>
</dbReference>
<name>A0A538TYA1_UNCEI</name>
<dbReference type="PANTHER" id="PTHR11895:SF176">
    <property type="entry name" value="AMIDASE AMID-RELATED"/>
    <property type="match status" value="1"/>
</dbReference>
<dbReference type="AlphaFoldDB" id="A0A538TYA1"/>
<dbReference type="InterPro" id="IPR036928">
    <property type="entry name" value="AS_sf"/>
</dbReference>
<gene>
    <name evidence="2" type="ORF">E6K80_14085</name>
</gene>
<dbReference type="Proteomes" id="UP000319836">
    <property type="component" value="Unassembled WGS sequence"/>
</dbReference>
<protein>
    <submittedName>
        <fullName evidence="2">Amidase</fullName>
    </submittedName>
</protein>